<comment type="caution">
    <text evidence="1">The sequence shown here is derived from an EMBL/GenBank/DDBJ whole genome shotgun (WGS) entry which is preliminary data.</text>
</comment>
<dbReference type="InterPro" id="IPR009959">
    <property type="entry name" value="Cyclase_SnoaL-like"/>
</dbReference>
<evidence type="ECO:0000313" key="2">
    <source>
        <dbReference type="Proteomes" id="UP000078343"/>
    </source>
</evidence>
<dbReference type="RefSeq" id="XP_018688894.1">
    <property type="nucleotide sequence ID" value="XM_018842006.1"/>
</dbReference>
<dbReference type="AlphaFoldDB" id="A0A178Z700"/>
<dbReference type="Proteomes" id="UP000078343">
    <property type="component" value="Unassembled WGS sequence"/>
</dbReference>
<proteinExistence type="predicted"/>
<dbReference type="InterPro" id="IPR032710">
    <property type="entry name" value="NTF2-like_dom_sf"/>
</dbReference>
<protein>
    <recommendedName>
        <fullName evidence="3">SnoaL-like domain-containing protein</fullName>
    </recommendedName>
</protein>
<reference evidence="1 2" key="1">
    <citation type="submission" date="2016-04" db="EMBL/GenBank/DDBJ databases">
        <title>Draft genome of Fonsecaea erecta CBS 125763.</title>
        <authorList>
            <person name="Weiss V.A."/>
            <person name="Vicente V.A."/>
            <person name="Raittz R.T."/>
            <person name="Moreno L.F."/>
            <person name="De Souza E.M."/>
            <person name="Pedrosa F.O."/>
            <person name="Steffens M.B."/>
            <person name="Faoro H."/>
            <person name="Tadra-Sfeir M.Z."/>
            <person name="Najafzadeh M.J."/>
            <person name="Felipe M.S."/>
            <person name="Teixeira M."/>
            <person name="Sun J."/>
            <person name="Xi L."/>
            <person name="Gomes R."/>
            <person name="De Azevedo C.M."/>
            <person name="Salgado C.G."/>
            <person name="Da Silva M.B."/>
            <person name="Nascimento M.F."/>
            <person name="Queiroz-Telles F."/>
            <person name="Attili D.S."/>
            <person name="Gorbushina A."/>
        </authorList>
    </citation>
    <scope>NUCLEOTIDE SEQUENCE [LARGE SCALE GENOMIC DNA]</scope>
    <source>
        <strain evidence="1 2">CBS 125763</strain>
    </source>
</reference>
<dbReference type="Pfam" id="PF07366">
    <property type="entry name" value="SnoaL"/>
    <property type="match status" value="1"/>
</dbReference>
<evidence type="ECO:0000313" key="1">
    <source>
        <dbReference type="EMBL" id="OAP55527.1"/>
    </source>
</evidence>
<dbReference type="PANTHER" id="PTHR38436:SF1">
    <property type="entry name" value="ESTER CYCLASE"/>
    <property type="match status" value="1"/>
</dbReference>
<sequence length="166" mass="18359">MATVEEKNKQVITKYFTEYWGKLNPGIVDEVCADNVFQSYPMHANPKKGKAAVKQAIVDFKAAFPNLGFKTYGPYPLIAEGDYVFGRWIGGGTHTGTPFDDFSVGALTEPNTGKQMWFSGMTIFTLKDGKIVKEIGEEGGLTALQQLGLVEAPKKGREMFYDVENM</sequence>
<dbReference type="PANTHER" id="PTHR38436">
    <property type="entry name" value="POLYKETIDE CYCLASE SNOAL-LIKE DOMAIN"/>
    <property type="match status" value="1"/>
</dbReference>
<dbReference type="EMBL" id="LVYI01000011">
    <property type="protein sequence ID" value="OAP55527.1"/>
    <property type="molecule type" value="Genomic_DNA"/>
</dbReference>
<gene>
    <name evidence="1" type="ORF">AYL99_10500</name>
</gene>
<evidence type="ECO:0008006" key="3">
    <source>
        <dbReference type="Google" id="ProtNLM"/>
    </source>
</evidence>
<keyword evidence="2" id="KW-1185">Reference proteome</keyword>
<name>A0A178Z700_9EURO</name>
<accession>A0A178Z700</accession>
<dbReference type="OrthoDB" id="3657563at2759"/>
<dbReference type="GeneID" id="30014668"/>
<dbReference type="SUPFAM" id="SSF54427">
    <property type="entry name" value="NTF2-like"/>
    <property type="match status" value="1"/>
</dbReference>
<dbReference type="GO" id="GO:0030638">
    <property type="term" value="P:polyketide metabolic process"/>
    <property type="evidence" value="ECO:0007669"/>
    <property type="project" value="InterPro"/>
</dbReference>
<organism evidence="1 2">
    <name type="scientific">Fonsecaea erecta</name>
    <dbReference type="NCBI Taxonomy" id="1367422"/>
    <lineage>
        <taxon>Eukaryota</taxon>
        <taxon>Fungi</taxon>
        <taxon>Dikarya</taxon>
        <taxon>Ascomycota</taxon>
        <taxon>Pezizomycotina</taxon>
        <taxon>Eurotiomycetes</taxon>
        <taxon>Chaetothyriomycetidae</taxon>
        <taxon>Chaetothyriales</taxon>
        <taxon>Herpotrichiellaceae</taxon>
        <taxon>Fonsecaea</taxon>
    </lineage>
</organism>
<dbReference type="Gene3D" id="3.10.450.50">
    <property type="match status" value="1"/>
</dbReference>